<reference evidence="1 2" key="1">
    <citation type="journal article" date="2019" name="Commun. Biol.">
        <title>The bagworm genome reveals a unique fibroin gene that provides high tensile strength.</title>
        <authorList>
            <person name="Kono N."/>
            <person name="Nakamura H."/>
            <person name="Ohtoshi R."/>
            <person name="Tomita M."/>
            <person name="Numata K."/>
            <person name="Arakawa K."/>
        </authorList>
    </citation>
    <scope>NUCLEOTIDE SEQUENCE [LARGE SCALE GENOMIC DNA]</scope>
</reference>
<sequence>MLVYIKNRSKSAAAYAGAARRSEWTRLRRSQQLGRTSTEASKNGSRLFVRDDAEQSREIRRDKAAAAVRRRARPPGVIASGRAAAALDAACRHVDLYTSGAYSSCLYVLVRMSFDVDCNNAYSMCRLRRRC</sequence>
<evidence type="ECO:0000313" key="2">
    <source>
        <dbReference type="Proteomes" id="UP000299102"/>
    </source>
</evidence>
<gene>
    <name evidence="1" type="ORF">EVAR_37240_1</name>
</gene>
<keyword evidence="2" id="KW-1185">Reference proteome</keyword>
<proteinExistence type="predicted"/>
<accession>A0A4C1Y9L9</accession>
<name>A0A4C1Y9L9_EUMVA</name>
<protein>
    <submittedName>
        <fullName evidence="1">Uncharacterized protein</fullName>
    </submittedName>
</protein>
<organism evidence="1 2">
    <name type="scientific">Eumeta variegata</name>
    <name type="common">Bagworm moth</name>
    <name type="synonym">Eumeta japonica</name>
    <dbReference type="NCBI Taxonomy" id="151549"/>
    <lineage>
        <taxon>Eukaryota</taxon>
        <taxon>Metazoa</taxon>
        <taxon>Ecdysozoa</taxon>
        <taxon>Arthropoda</taxon>
        <taxon>Hexapoda</taxon>
        <taxon>Insecta</taxon>
        <taxon>Pterygota</taxon>
        <taxon>Neoptera</taxon>
        <taxon>Endopterygota</taxon>
        <taxon>Lepidoptera</taxon>
        <taxon>Glossata</taxon>
        <taxon>Ditrysia</taxon>
        <taxon>Tineoidea</taxon>
        <taxon>Psychidae</taxon>
        <taxon>Oiketicinae</taxon>
        <taxon>Eumeta</taxon>
    </lineage>
</organism>
<comment type="caution">
    <text evidence="1">The sequence shown here is derived from an EMBL/GenBank/DDBJ whole genome shotgun (WGS) entry which is preliminary data.</text>
</comment>
<dbReference type="Proteomes" id="UP000299102">
    <property type="component" value="Unassembled WGS sequence"/>
</dbReference>
<evidence type="ECO:0000313" key="1">
    <source>
        <dbReference type="EMBL" id="GBP71145.1"/>
    </source>
</evidence>
<dbReference type="EMBL" id="BGZK01001098">
    <property type="protein sequence ID" value="GBP71145.1"/>
    <property type="molecule type" value="Genomic_DNA"/>
</dbReference>
<dbReference type="AlphaFoldDB" id="A0A4C1Y9L9"/>